<protein>
    <submittedName>
        <fullName evidence="2">Uncharacterized protein</fullName>
    </submittedName>
</protein>
<dbReference type="EMBL" id="JEMN01001240">
    <property type="protein sequence ID" value="KXH43197.1"/>
    <property type="molecule type" value="Genomic_DNA"/>
</dbReference>
<feature type="signal peptide" evidence="1">
    <location>
        <begin position="1"/>
        <end position="31"/>
    </location>
</feature>
<evidence type="ECO:0000256" key="1">
    <source>
        <dbReference type="SAM" id="SignalP"/>
    </source>
</evidence>
<keyword evidence="1" id="KW-0732">Signal</keyword>
<evidence type="ECO:0000313" key="2">
    <source>
        <dbReference type="EMBL" id="KXH43197.1"/>
    </source>
</evidence>
<evidence type="ECO:0000313" key="3">
    <source>
        <dbReference type="Proteomes" id="UP000070054"/>
    </source>
</evidence>
<dbReference type="AlphaFoldDB" id="A0A135T4Z7"/>
<reference evidence="2 3" key="1">
    <citation type="submission" date="2014-02" db="EMBL/GenBank/DDBJ databases">
        <title>The genome sequence of Colletotrichum nymphaeae SA-01.</title>
        <authorList>
            <person name="Baroncelli R."/>
            <person name="Thon M.R."/>
        </authorList>
    </citation>
    <scope>NUCLEOTIDE SEQUENCE [LARGE SCALE GENOMIC DNA]</scope>
    <source>
        <strain evidence="2 3">SA-01</strain>
    </source>
</reference>
<gene>
    <name evidence="2" type="ORF">CNYM01_11487</name>
</gene>
<proteinExistence type="predicted"/>
<feature type="chain" id="PRO_5007803237" evidence="1">
    <location>
        <begin position="32"/>
        <end position="159"/>
    </location>
</feature>
<dbReference type="Proteomes" id="UP000070054">
    <property type="component" value="Unassembled WGS sequence"/>
</dbReference>
<dbReference type="OrthoDB" id="10460995at2759"/>
<organism evidence="2 3">
    <name type="scientific">Colletotrichum nymphaeae SA-01</name>
    <dbReference type="NCBI Taxonomy" id="1460502"/>
    <lineage>
        <taxon>Eukaryota</taxon>
        <taxon>Fungi</taxon>
        <taxon>Dikarya</taxon>
        <taxon>Ascomycota</taxon>
        <taxon>Pezizomycotina</taxon>
        <taxon>Sordariomycetes</taxon>
        <taxon>Hypocreomycetidae</taxon>
        <taxon>Glomerellales</taxon>
        <taxon>Glomerellaceae</taxon>
        <taxon>Colletotrichum</taxon>
        <taxon>Colletotrichum acutatum species complex</taxon>
    </lineage>
</organism>
<comment type="caution">
    <text evidence="2">The sequence shown here is derived from an EMBL/GenBank/DDBJ whole genome shotgun (WGS) entry which is preliminary data.</text>
</comment>
<keyword evidence="3" id="KW-1185">Reference proteome</keyword>
<name>A0A135T4Z7_9PEZI</name>
<sequence length="159" mass="15906">MLQVDLIARRPGLRTLAAGLTLAAVLATAAAHDSTANSQSLGEAAVAVAAVEGQSARPGRVVQAERLHLQAQLGDTRDSRGGGPAHIGATVGADNIVYEGGAAGALRGERRGSANTVVGILIAGGDGGILKAAHRVQCGRRLGNHGWVGGGGGDLRERL</sequence>
<accession>A0A135T4Z7</accession>